<dbReference type="GO" id="GO:0006487">
    <property type="term" value="P:protein N-linked glycosylation"/>
    <property type="evidence" value="ECO:0007669"/>
    <property type="project" value="TreeGrafter"/>
</dbReference>
<feature type="domain" description="SIS" evidence="6">
    <location>
        <begin position="187"/>
        <end position="322"/>
    </location>
</feature>
<dbReference type="SUPFAM" id="SSF53697">
    <property type="entry name" value="SIS domain"/>
    <property type="match status" value="1"/>
</dbReference>
<evidence type="ECO:0000313" key="7">
    <source>
        <dbReference type="EMBL" id="MBB3937624.1"/>
    </source>
</evidence>
<evidence type="ECO:0000256" key="1">
    <source>
        <dbReference type="ARBA" id="ARBA00001031"/>
    </source>
</evidence>
<dbReference type="GO" id="GO:0006047">
    <property type="term" value="P:UDP-N-acetylglucosamine metabolic process"/>
    <property type="evidence" value="ECO:0007669"/>
    <property type="project" value="TreeGrafter"/>
</dbReference>
<keyword evidence="4" id="KW-0032">Aminotransferase</keyword>
<dbReference type="InterPro" id="IPR001347">
    <property type="entry name" value="SIS_dom"/>
</dbReference>
<dbReference type="GO" id="GO:0097367">
    <property type="term" value="F:carbohydrate derivative binding"/>
    <property type="evidence" value="ECO:0007669"/>
    <property type="project" value="InterPro"/>
</dbReference>
<dbReference type="Proteomes" id="UP000531216">
    <property type="component" value="Unassembled WGS sequence"/>
</dbReference>
<evidence type="ECO:0000256" key="5">
    <source>
        <dbReference type="ARBA" id="ARBA00022962"/>
    </source>
</evidence>
<dbReference type="EMBL" id="JACIDO010000010">
    <property type="protein sequence ID" value="MBB3937624.1"/>
    <property type="molecule type" value="Genomic_DNA"/>
</dbReference>
<comment type="caution">
    <text evidence="7">The sequence shown here is derived from an EMBL/GenBank/DDBJ whole genome shotgun (WGS) entry which is preliminary data.</text>
</comment>
<dbReference type="OrthoDB" id="7874969at2"/>
<dbReference type="GO" id="GO:0004360">
    <property type="term" value="F:glutamine-fructose-6-phosphate transaminase (isomerizing) activity"/>
    <property type="evidence" value="ECO:0007669"/>
    <property type="project" value="UniProtKB-EC"/>
</dbReference>
<keyword evidence="8" id="KW-1185">Reference proteome</keyword>
<feature type="domain" description="SIS" evidence="6">
    <location>
        <begin position="35"/>
        <end position="172"/>
    </location>
</feature>
<dbReference type="PANTHER" id="PTHR10937:SF0">
    <property type="entry name" value="GLUTAMINE--FRUCTOSE-6-PHOSPHATE TRANSAMINASE (ISOMERIZING)"/>
    <property type="match status" value="1"/>
</dbReference>
<organism evidence="7 8">
    <name type="scientific">Aureimonas phyllosphaerae</name>
    <dbReference type="NCBI Taxonomy" id="1166078"/>
    <lineage>
        <taxon>Bacteria</taxon>
        <taxon>Pseudomonadati</taxon>
        <taxon>Pseudomonadota</taxon>
        <taxon>Alphaproteobacteria</taxon>
        <taxon>Hyphomicrobiales</taxon>
        <taxon>Aurantimonadaceae</taxon>
        <taxon>Aureimonas</taxon>
    </lineage>
</organism>
<reference evidence="7 8" key="1">
    <citation type="submission" date="2020-08" db="EMBL/GenBank/DDBJ databases">
        <title>Genomic Encyclopedia of Type Strains, Phase IV (KMG-IV): sequencing the most valuable type-strain genomes for metagenomic binning, comparative biology and taxonomic classification.</title>
        <authorList>
            <person name="Goeker M."/>
        </authorList>
    </citation>
    <scope>NUCLEOTIDE SEQUENCE [LARGE SCALE GENOMIC DNA]</scope>
    <source>
        <strain evidence="7 8">DSM 25024</strain>
    </source>
</reference>
<dbReference type="PANTHER" id="PTHR10937">
    <property type="entry name" value="GLUCOSAMINE--FRUCTOSE-6-PHOSPHATE AMINOTRANSFERASE, ISOMERIZING"/>
    <property type="match status" value="1"/>
</dbReference>
<keyword evidence="5" id="KW-0315">Glutamine amidotransferase</keyword>
<evidence type="ECO:0000313" key="8">
    <source>
        <dbReference type="Proteomes" id="UP000531216"/>
    </source>
</evidence>
<gene>
    <name evidence="7" type="ORF">GGR05_003791</name>
</gene>
<dbReference type="GO" id="GO:0006002">
    <property type="term" value="P:fructose 6-phosphate metabolic process"/>
    <property type="evidence" value="ECO:0007669"/>
    <property type="project" value="TreeGrafter"/>
</dbReference>
<dbReference type="Gene3D" id="3.40.50.10490">
    <property type="entry name" value="Glucose-6-phosphate isomerase like protein, domain 1"/>
    <property type="match status" value="2"/>
</dbReference>
<dbReference type="AlphaFoldDB" id="A0A7W6BTB2"/>
<comment type="catalytic activity">
    <reaction evidence="1">
        <text>D-fructose 6-phosphate + L-glutamine = D-glucosamine 6-phosphate + L-glutamate</text>
        <dbReference type="Rhea" id="RHEA:13237"/>
        <dbReference type="ChEBI" id="CHEBI:29985"/>
        <dbReference type="ChEBI" id="CHEBI:58359"/>
        <dbReference type="ChEBI" id="CHEBI:58725"/>
        <dbReference type="ChEBI" id="CHEBI:61527"/>
        <dbReference type="EC" id="2.6.1.16"/>
    </reaction>
</comment>
<evidence type="ECO:0000259" key="6">
    <source>
        <dbReference type="PROSITE" id="PS51464"/>
    </source>
</evidence>
<sequence>MSEHPGLDLMYDEMRRQGLDALATIEAGAPVAVRIADAVRRTGRIVLYAMGGSHHVNRIAEPLYRDLGWDARALNASEALLSPLPDAARAALVVSQSGESGEIRDLLKRGPGREERFGLTLEGDSTLARSARASIVAAGGTERAFAASRSIVLTLAMHGAVLEALGAPQDALRASLAEAADPAAVDAADAALAGVDATIFAGRHAMAGVAESAALSMMELARVPTIGLEGGQFRHGPFEVLRPGLGVVLFRSLGPDRAGVAPLAEAAVAAGCATVVFDASGDAPPPGTVHVPLRRGEGLAAAASMILALQHLNIAVARRTIPAGIGTPQRTTKVTA</sequence>
<evidence type="ECO:0000256" key="4">
    <source>
        <dbReference type="ARBA" id="ARBA00022576"/>
    </source>
</evidence>
<keyword evidence="4" id="KW-0808">Transferase</keyword>
<name>A0A7W6BTB2_9HYPH</name>
<evidence type="ECO:0000256" key="2">
    <source>
        <dbReference type="ARBA" id="ARBA00012916"/>
    </source>
</evidence>
<dbReference type="RefSeq" id="WP_090964986.1">
    <property type="nucleotide sequence ID" value="NZ_FOOA01000015.1"/>
</dbReference>
<dbReference type="InterPro" id="IPR046348">
    <property type="entry name" value="SIS_dom_sf"/>
</dbReference>
<dbReference type="PROSITE" id="PS51464">
    <property type="entry name" value="SIS"/>
    <property type="match status" value="2"/>
</dbReference>
<protein>
    <recommendedName>
        <fullName evidence="3">Glutamine--fructose-6-phosphate aminotransferase [isomerizing]</fullName>
        <ecNumber evidence="2">2.6.1.16</ecNumber>
    </recommendedName>
</protein>
<accession>A0A7W6BTB2</accession>
<dbReference type="EC" id="2.6.1.16" evidence="2"/>
<evidence type="ECO:0000256" key="3">
    <source>
        <dbReference type="ARBA" id="ARBA00016090"/>
    </source>
</evidence>
<proteinExistence type="predicted"/>